<accession>G2QVS6</accession>
<evidence type="ECO:0000313" key="2">
    <source>
        <dbReference type="Proteomes" id="UP000008181"/>
    </source>
</evidence>
<dbReference type="EMBL" id="CP003009">
    <property type="protein sequence ID" value="AEO63857.1"/>
    <property type="molecule type" value="Genomic_DNA"/>
</dbReference>
<dbReference type="Proteomes" id="UP000008181">
    <property type="component" value="Chromosome 1"/>
</dbReference>
<name>G2QVS6_THETT</name>
<dbReference type="GeneID" id="11515549"/>
<gene>
    <name evidence="1" type="ORF">THITE_2031178</name>
</gene>
<keyword evidence="2" id="KW-1185">Reference proteome</keyword>
<dbReference type="eggNOG" id="ENOG502T17S">
    <property type="taxonomic scope" value="Eukaryota"/>
</dbReference>
<evidence type="ECO:0000313" key="1">
    <source>
        <dbReference type="EMBL" id="AEO63857.1"/>
    </source>
</evidence>
<dbReference type="HOGENOM" id="CLU_081934_1_0_1"/>
<dbReference type="KEGG" id="ttt:THITE_2031178"/>
<feature type="non-terminal residue" evidence="1">
    <location>
        <position position="1"/>
    </location>
</feature>
<reference evidence="1 2" key="1">
    <citation type="journal article" date="2011" name="Nat. Biotechnol.">
        <title>Comparative genomic analysis of the thermophilic biomass-degrading fungi Myceliophthora thermophila and Thielavia terrestris.</title>
        <authorList>
            <person name="Berka R.M."/>
            <person name="Grigoriev I.V."/>
            <person name="Otillar R."/>
            <person name="Salamov A."/>
            <person name="Grimwood J."/>
            <person name="Reid I."/>
            <person name="Ishmael N."/>
            <person name="John T."/>
            <person name="Darmond C."/>
            <person name="Moisan M.-C."/>
            <person name="Henrissat B."/>
            <person name="Coutinho P.M."/>
            <person name="Lombard V."/>
            <person name="Natvig D.O."/>
            <person name="Lindquist E."/>
            <person name="Schmutz J."/>
            <person name="Lucas S."/>
            <person name="Harris P."/>
            <person name="Powlowski J."/>
            <person name="Bellemare A."/>
            <person name="Taylor D."/>
            <person name="Butler G."/>
            <person name="de Vries R.P."/>
            <person name="Allijn I.E."/>
            <person name="van den Brink J."/>
            <person name="Ushinsky S."/>
            <person name="Storms R."/>
            <person name="Powell A.J."/>
            <person name="Paulsen I.T."/>
            <person name="Elbourne L.D.H."/>
            <person name="Baker S.E."/>
            <person name="Magnuson J."/>
            <person name="LaBoissiere S."/>
            <person name="Clutterbuck A.J."/>
            <person name="Martinez D."/>
            <person name="Wogulis M."/>
            <person name="de Leon A.L."/>
            <person name="Rey M.W."/>
            <person name="Tsang A."/>
        </authorList>
    </citation>
    <scope>NUCLEOTIDE SEQUENCE [LARGE SCALE GENOMIC DNA]</scope>
    <source>
        <strain evidence="2">ATCC 38088 / NRRL 8126</strain>
    </source>
</reference>
<sequence>LLRHRAHPQFPSRSVIMADIAKGYLDTYREEDRLLEVPMSGISFVDFGEKEAIGTGGLGSCTVAMVVSVHGAILAHIPPLPSMPTEAQMAANPYAGENNVHDMMTQVQNVYQFRQPWFPTAAAYIICGTAQGQMVVPHQVAIMQGRFREIGLEPAIHHYDINADRSRPGQGTVIVISNGPGTVPSVYVEDILI</sequence>
<dbReference type="AlphaFoldDB" id="G2QVS6"/>
<dbReference type="OrthoDB" id="5368615at2759"/>
<feature type="non-terminal residue" evidence="1">
    <location>
        <position position="193"/>
    </location>
</feature>
<dbReference type="RefSeq" id="XP_003650193.1">
    <property type="nucleotide sequence ID" value="XM_003650145.1"/>
</dbReference>
<protein>
    <submittedName>
        <fullName evidence="1">Uncharacterized protein</fullName>
    </submittedName>
</protein>
<proteinExistence type="predicted"/>
<organism evidence="1 2">
    <name type="scientific">Thermothielavioides terrestris (strain ATCC 38088 / NRRL 8126)</name>
    <name type="common">Thielavia terrestris</name>
    <dbReference type="NCBI Taxonomy" id="578455"/>
    <lineage>
        <taxon>Eukaryota</taxon>
        <taxon>Fungi</taxon>
        <taxon>Dikarya</taxon>
        <taxon>Ascomycota</taxon>
        <taxon>Pezizomycotina</taxon>
        <taxon>Sordariomycetes</taxon>
        <taxon>Sordariomycetidae</taxon>
        <taxon>Sordariales</taxon>
        <taxon>Chaetomiaceae</taxon>
        <taxon>Thermothielavioides</taxon>
        <taxon>Thermothielavioides terrestris</taxon>
    </lineage>
</organism>